<keyword evidence="3" id="KW-1185">Reference proteome</keyword>
<dbReference type="Proteomes" id="UP001320159">
    <property type="component" value="Unassembled WGS sequence"/>
</dbReference>
<evidence type="ECO:0000313" key="3">
    <source>
        <dbReference type="Proteomes" id="UP001320159"/>
    </source>
</evidence>
<feature type="transmembrane region" description="Helical" evidence="1">
    <location>
        <begin position="170"/>
        <end position="188"/>
    </location>
</feature>
<sequence length="308" mass="34313">MYDKIIDDYLNDVTRDMDPKLKSDVKRELKTHILDSAEALASERYVPADENIVREVISKMGSPKEIASRYPSRKGSKKAKEFMDVLKVLAGLIVAFTIAGIVMTMIAPELGLPVHLILTGVVPAMIIAVIVISIIFAIIYIYESRLKMTYEEKIKKMNENLEKPSSPIRVAIITICNLVFLAVINLYWDKVPAIIVFEGDKPTGIVSLFSPDFATFIPYINMLIIATIIVNLLYLLIKSKWIPSALETVLGIASAILIYGLITMFPFNPELISEIVLGIKLLLAFVLIMTLFGAVKNLWQAIILAIGK</sequence>
<keyword evidence="1" id="KW-0472">Membrane</keyword>
<feature type="transmembrane region" description="Helical" evidence="1">
    <location>
        <begin position="216"/>
        <end position="237"/>
    </location>
</feature>
<feature type="transmembrane region" description="Helical" evidence="1">
    <location>
        <begin position="279"/>
        <end position="299"/>
    </location>
</feature>
<evidence type="ECO:0000256" key="1">
    <source>
        <dbReference type="SAM" id="Phobius"/>
    </source>
</evidence>
<keyword evidence="1" id="KW-0812">Transmembrane</keyword>
<organism evidence="2 3">
    <name type="scientific">Methanooceanicella nereidis</name>
    <dbReference type="NCBI Taxonomy" id="2052831"/>
    <lineage>
        <taxon>Archaea</taxon>
        <taxon>Methanobacteriati</taxon>
        <taxon>Methanobacteriota</taxon>
        <taxon>Stenosarchaea group</taxon>
        <taxon>Methanomicrobia</taxon>
        <taxon>Methanocellales</taxon>
        <taxon>Methanocellaceae</taxon>
        <taxon>Methanooceanicella</taxon>
    </lineage>
</organism>
<evidence type="ECO:0000313" key="2">
    <source>
        <dbReference type="EMBL" id="MCD1293927.1"/>
    </source>
</evidence>
<dbReference type="EMBL" id="PGCK01000002">
    <property type="protein sequence ID" value="MCD1293927.1"/>
    <property type="molecule type" value="Genomic_DNA"/>
</dbReference>
<feature type="transmembrane region" description="Helical" evidence="1">
    <location>
        <begin position="249"/>
        <end position="267"/>
    </location>
</feature>
<keyword evidence="1" id="KW-1133">Transmembrane helix</keyword>
<comment type="caution">
    <text evidence="2">The sequence shown here is derived from an EMBL/GenBank/DDBJ whole genome shotgun (WGS) entry which is preliminary data.</text>
</comment>
<dbReference type="AlphaFoldDB" id="A0AAP2RCV1"/>
<dbReference type="RefSeq" id="WP_230740399.1">
    <property type="nucleotide sequence ID" value="NZ_PGCK01000002.1"/>
</dbReference>
<protein>
    <submittedName>
        <fullName evidence="2">Uncharacterized protein</fullName>
    </submittedName>
</protein>
<reference evidence="2 3" key="1">
    <citation type="submission" date="2017-11" db="EMBL/GenBank/DDBJ databases">
        <title>Isolation and Characterization of Family Methanocellaceae Species from Potential Methane Hydrate Area Offshore Southwestern Taiwan.</title>
        <authorList>
            <person name="Zhang W.-L."/>
            <person name="Chen W.-C."/>
            <person name="Lai M.-C."/>
            <person name="Chen S.-C."/>
        </authorList>
    </citation>
    <scope>NUCLEOTIDE SEQUENCE [LARGE SCALE GENOMIC DNA]</scope>
    <source>
        <strain evidence="2 3">CWC-04</strain>
    </source>
</reference>
<proteinExistence type="predicted"/>
<feature type="transmembrane region" description="Helical" evidence="1">
    <location>
        <begin position="114"/>
        <end position="142"/>
    </location>
</feature>
<dbReference type="Pfam" id="PF22564">
    <property type="entry name" value="HAAS"/>
    <property type="match status" value="1"/>
</dbReference>
<feature type="transmembrane region" description="Helical" evidence="1">
    <location>
        <begin position="85"/>
        <end position="108"/>
    </location>
</feature>
<name>A0AAP2RCV1_9EURY</name>
<gene>
    <name evidence="2" type="ORF">CUJ83_02805</name>
</gene>
<accession>A0AAP2RCV1</accession>